<proteinExistence type="predicted"/>
<dbReference type="EMBL" id="CP126101">
    <property type="protein sequence ID" value="WHY50349.1"/>
    <property type="molecule type" value="Genomic_DNA"/>
</dbReference>
<dbReference type="InterPro" id="IPR029058">
    <property type="entry name" value="AB_hydrolase_fold"/>
</dbReference>
<dbReference type="InterPro" id="IPR050266">
    <property type="entry name" value="AB_hydrolase_sf"/>
</dbReference>
<dbReference type="AlphaFoldDB" id="A0AAX3WRK5"/>
<protein>
    <submittedName>
        <fullName evidence="2">Alpha/beta hydrolase</fullName>
    </submittedName>
</protein>
<dbReference type="PRINTS" id="PR00111">
    <property type="entry name" value="ABHYDROLASE"/>
</dbReference>
<evidence type="ECO:0000313" key="3">
    <source>
        <dbReference type="Proteomes" id="UP001178322"/>
    </source>
</evidence>
<sequence length="303" mass="34046">MLKTVQLSNGETLAYRKRQGGEHVLLLIHGNMTSSKHWDVLIDSLDEKYTIYAIDLRGFGGSSYHKPISTIKDFSDDVKLFVDAIQLKQFDMIGWSTGGAVSMQFVANYPGYCQRLILLASASTRGYPFYTDLGTSNQGSLKRAFTYNEVLVDTSKTKLVQGFYDSKNAQGLQSIWNALIYTHQQPSTEQYQQYVEDMLTQRNLAEVYHALNVFNISGIDNEVVKGTHEAQQITIPILVLRGDRDYVITEEMNDETMLDLGANAQFVSLKDCGHSPLIDDLPQLTSEIEAFLEIGGKNYAIKQ</sequence>
<reference evidence="2" key="1">
    <citation type="submission" date="2023-05" db="EMBL/GenBank/DDBJ databases">
        <title>Comparative genomics of Bacillaceae isolates and their secondary metabolite potential.</title>
        <authorList>
            <person name="Song L."/>
            <person name="Nielsen L.J."/>
            <person name="Mohite O."/>
            <person name="Xu X."/>
            <person name="Weber T."/>
            <person name="Kovacs A.T."/>
        </authorList>
    </citation>
    <scope>NUCLEOTIDE SEQUENCE</scope>
    <source>
        <strain evidence="2">LY1</strain>
    </source>
</reference>
<dbReference type="GO" id="GO:0046464">
    <property type="term" value="P:acylglycerol catabolic process"/>
    <property type="evidence" value="ECO:0007669"/>
    <property type="project" value="TreeGrafter"/>
</dbReference>
<feature type="domain" description="AB hydrolase-1" evidence="1">
    <location>
        <begin position="24"/>
        <end position="280"/>
    </location>
</feature>
<keyword evidence="2" id="KW-0378">Hydrolase</keyword>
<dbReference type="GO" id="GO:0047372">
    <property type="term" value="F:monoacylglycerol lipase activity"/>
    <property type="evidence" value="ECO:0007669"/>
    <property type="project" value="TreeGrafter"/>
</dbReference>
<evidence type="ECO:0000259" key="1">
    <source>
        <dbReference type="Pfam" id="PF00561"/>
    </source>
</evidence>
<name>A0AAX3WRK5_9BACI</name>
<gene>
    <name evidence="2" type="ORF">QNH24_18750</name>
</gene>
<dbReference type="SUPFAM" id="SSF53474">
    <property type="entry name" value="alpha/beta-Hydrolases"/>
    <property type="match status" value="1"/>
</dbReference>
<dbReference type="Proteomes" id="UP001178322">
    <property type="component" value="Chromosome"/>
</dbReference>
<dbReference type="RefSeq" id="WP_283869027.1">
    <property type="nucleotide sequence ID" value="NZ_CP126101.1"/>
</dbReference>
<dbReference type="Gene3D" id="3.40.50.1820">
    <property type="entry name" value="alpha/beta hydrolase"/>
    <property type="match status" value="1"/>
</dbReference>
<organism evidence="2 3">
    <name type="scientific">Lysinibacillus pakistanensis</name>
    <dbReference type="NCBI Taxonomy" id="759811"/>
    <lineage>
        <taxon>Bacteria</taxon>
        <taxon>Bacillati</taxon>
        <taxon>Bacillota</taxon>
        <taxon>Bacilli</taxon>
        <taxon>Bacillales</taxon>
        <taxon>Bacillaceae</taxon>
        <taxon>Lysinibacillus</taxon>
    </lineage>
</organism>
<dbReference type="PANTHER" id="PTHR43798">
    <property type="entry name" value="MONOACYLGLYCEROL LIPASE"/>
    <property type="match status" value="1"/>
</dbReference>
<evidence type="ECO:0000313" key="2">
    <source>
        <dbReference type="EMBL" id="WHY50349.1"/>
    </source>
</evidence>
<dbReference type="InterPro" id="IPR000073">
    <property type="entry name" value="AB_hydrolase_1"/>
</dbReference>
<dbReference type="PANTHER" id="PTHR43798:SF33">
    <property type="entry name" value="HYDROLASE, PUTATIVE (AFU_ORTHOLOGUE AFUA_2G14860)-RELATED"/>
    <property type="match status" value="1"/>
</dbReference>
<dbReference type="Pfam" id="PF00561">
    <property type="entry name" value="Abhydrolase_1"/>
    <property type="match status" value="1"/>
</dbReference>
<accession>A0AAX3WRK5</accession>
<dbReference type="GO" id="GO:0016020">
    <property type="term" value="C:membrane"/>
    <property type="evidence" value="ECO:0007669"/>
    <property type="project" value="TreeGrafter"/>
</dbReference>